<dbReference type="Proteomes" id="UP000235547">
    <property type="component" value="Unassembled WGS sequence"/>
</dbReference>
<proteinExistence type="predicted"/>
<gene>
    <name evidence="2" type="ORF">C1H70_09745</name>
</gene>
<feature type="compositionally biased region" description="Polar residues" evidence="1">
    <location>
        <begin position="17"/>
        <end position="27"/>
    </location>
</feature>
<dbReference type="EMBL" id="PNRG01000021">
    <property type="protein sequence ID" value="PMR80092.1"/>
    <property type="molecule type" value="Genomic_DNA"/>
</dbReference>
<reference evidence="2 3" key="1">
    <citation type="submission" date="2018-01" db="EMBL/GenBank/DDBJ databases">
        <title>Halomonas endophytica sp. nov., isolated from storage liquid in the stems of Populus euphratica.</title>
        <authorList>
            <person name="Chen C."/>
        </authorList>
    </citation>
    <scope>NUCLEOTIDE SEQUENCE [LARGE SCALE GENOMIC DNA]</scope>
    <source>
        <strain evidence="2 3">BZ-SZ-XJ27</strain>
    </source>
</reference>
<dbReference type="AlphaFoldDB" id="A0A2N7UI42"/>
<keyword evidence="3" id="KW-1185">Reference proteome</keyword>
<accession>A0A2N7UI42</accession>
<feature type="region of interest" description="Disordered" evidence="1">
    <location>
        <begin position="1"/>
        <end position="33"/>
    </location>
</feature>
<name>A0A2N7UI42_9GAMM</name>
<sequence>MSRDNICPYLGPAERQAPSSNRNTSRKLVNPIPARRTGLPSCVLTRCRKSRRLQIQALDGSQPGLVLNRGCAATMTNDRDDEIPF</sequence>
<organism evidence="2 3">
    <name type="scientific">Halomonas urumqiensis</name>
    <dbReference type="NCBI Taxonomy" id="1684789"/>
    <lineage>
        <taxon>Bacteria</taxon>
        <taxon>Pseudomonadati</taxon>
        <taxon>Pseudomonadota</taxon>
        <taxon>Gammaproteobacteria</taxon>
        <taxon>Oceanospirillales</taxon>
        <taxon>Halomonadaceae</taxon>
        <taxon>Halomonas</taxon>
    </lineage>
</organism>
<evidence type="ECO:0000313" key="3">
    <source>
        <dbReference type="Proteomes" id="UP000235547"/>
    </source>
</evidence>
<evidence type="ECO:0000313" key="2">
    <source>
        <dbReference type="EMBL" id="PMR80092.1"/>
    </source>
</evidence>
<comment type="caution">
    <text evidence="2">The sequence shown here is derived from an EMBL/GenBank/DDBJ whole genome shotgun (WGS) entry which is preliminary data.</text>
</comment>
<protein>
    <submittedName>
        <fullName evidence="2">Uncharacterized protein</fullName>
    </submittedName>
</protein>
<evidence type="ECO:0000256" key="1">
    <source>
        <dbReference type="SAM" id="MobiDB-lite"/>
    </source>
</evidence>